<comment type="subcellular location">
    <subcellularLocation>
        <location evidence="12">Cytoplasm</location>
    </subcellularLocation>
    <subcellularLocation>
        <location evidence="1 12">Golgi apparatus membrane</location>
        <topology evidence="1 12">Peripheral membrane protein</topology>
        <orientation evidence="1 12">Cytoplasmic side</orientation>
    </subcellularLocation>
    <subcellularLocation>
        <location evidence="12">Cytoplasmic vesicle</location>
        <location evidence="12">COPI-coated vesicle membrane</location>
        <topology evidence="12">Peripheral membrane protein</topology>
        <orientation evidence="12">Cytoplasmic side</orientation>
    </subcellularLocation>
</comment>
<dbReference type="GO" id="GO:0030126">
    <property type="term" value="C:COPI vesicle coat"/>
    <property type="evidence" value="ECO:0007669"/>
    <property type="project" value="UniProtKB-UniRule"/>
</dbReference>
<gene>
    <name evidence="14" type="ORF">GOMPHAMPRED_000076</name>
</gene>
<keyword evidence="15" id="KW-1185">Reference proteome</keyword>
<evidence type="ECO:0000256" key="12">
    <source>
        <dbReference type="RuleBase" id="RU366053"/>
    </source>
</evidence>
<dbReference type="PANTHER" id="PTHR11043:SF0">
    <property type="entry name" value="COATOMER SUBUNIT ZETA"/>
    <property type="match status" value="1"/>
</dbReference>
<reference evidence="14" key="1">
    <citation type="submission" date="2021-03" db="EMBL/GenBank/DDBJ databases">
        <authorList>
            <person name="Tagirdzhanova G."/>
        </authorList>
    </citation>
    <scope>NUCLEOTIDE SEQUENCE</scope>
</reference>
<feature type="domain" description="AP complex mu/sigma subunit" evidence="13">
    <location>
        <begin position="50"/>
        <end position="165"/>
    </location>
</feature>
<dbReference type="SUPFAM" id="SSF64356">
    <property type="entry name" value="SNARE-like"/>
    <property type="match status" value="1"/>
</dbReference>
<accession>A0A8H3HUL9</accession>
<dbReference type="CDD" id="cd14829">
    <property type="entry name" value="Zeta-COP"/>
    <property type="match status" value="1"/>
</dbReference>
<evidence type="ECO:0000256" key="8">
    <source>
        <dbReference type="ARBA" id="ARBA00023034"/>
    </source>
</evidence>
<evidence type="ECO:0000256" key="4">
    <source>
        <dbReference type="ARBA" id="ARBA00022448"/>
    </source>
</evidence>
<dbReference type="Gene3D" id="3.30.450.60">
    <property type="match status" value="1"/>
</dbReference>
<keyword evidence="10 12" id="KW-0968">Cytoplasmic vesicle</keyword>
<dbReference type="AlphaFoldDB" id="A0A8H3HUL9"/>
<dbReference type="OrthoDB" id="10249988at2759"/>
<organism evidence="14 15">
    <name type="scientific">Gomphillus americanus</name>
    <dbReference type="NCBI Taxonomy" id="1940652"/>
    <lineage>
        <taxon>Eukaryota</taxon>
        <taxon>Fungi</taxon>
        <taxon>Dikarya</taxon>
        <taxon>Ascomycota</taxon>
        <taxon>Pezizomycotina</taxon>
        <taxon>Lecanoromycetes</taxon>
        <taxon>OSLEUM clade</taxon>
        <taxon>Ostropomycetidae</taxon>
        <taxon>Ostropales</taxon>
        <taxon>Graphidaceae</taxon>
        <taxon>Gomphilloideae</taxon>
        <taxon>Gomphillus</taxon>
    </lineage>
</organism>
<name>A0A8H3HUL9_9LECA</name>
<evidence type="ECO:0000256" key="11">
    <source>
        <dbReference type="ARBA" id="ARBA00045555"/>
    </source>
</evidence>
<evidence type="ECO:0000259" key="13">
    <source>
        <dbReference type="Pfam" id="PF01217"/>
    </source>
</evidence>
<comment type="similarity">
    <text evidence="2 12">Belongs to the adaptor complexes small subunit family.</text>
</comment>
<dbReference type="Proteomes" id="UP000664169">
    <property type="component" value="Unassembled WGS sequence"/>
</dbReference>
<keyword evidence="5 12" id="KW-0963">Cytoplasm</keyword>
<keyword evidence="8 12" id="KW-0333">Golgi apparatus</keyword>
<keyword evidence="7 12" id="KW-0653">Protein transport</keyword>
<evidence type="ECO:0000256" key="1">
    <source>
        <dbReference type="ARBA" id="ARBA00004255"/>
    </source>
</evidence>
<dbReference type="GO" id="GO:0006891">
    <property type="term" value="P:intra-Golgi vesicle-mediated transport"/>
    <property type="evidence" value="ECO:0007669"/>
    <property type="project" value="TreeGrafter"/>
</dbReference>
<dbReference type="GO" id="GO:0006890">
    <property type="term" value="P:retrograde vesicle-mediated transport, Golgi to endoplasmic reticulum"/>
    <property type="evidence" value="ECO:0007669"/>
    <property type="project" value="UniProtKB-UniRule"/>
</dbReference>
<dbReference type="EMBL" id="CAJPDQ010000001">
    <property type="protein sequence ID" value="CAF9903052.1"/>
    <property type="molecule type" value="Genomic_DNA"/>
</dbReference>
<evidence type="ECO:0000256" key="3">
    <source>
        <dbReference type="ARBA" id="ARBA00011775"/>
    </source>
</evidence>
<dbReference type="InterPro" id="IPR011012">
    <property type="entry name" value="Longin-like_dom_sf"/>
</dbReference>
<dbReference type="PANTHER" id="PTHR11043">
    <property type="entry name" value="ZETA-COAT PROTEIN"/>
    <property type="match status" value="1"/>
</dbReference>
<keyword evidence="9 12" id="KW-0472">Membrane</keyword>
<dbReference type="FunFam" id="3.30.450.60:FF:000013">
    <property type="entry name" value="Coatomer subunit zeta"/>
    <property type="match status" value="1"/>
</dbReference>
<evidence type="ECO:0000256" key="10">
    <source>
        <dbReference type="ARBA" id="ARBA00023329"/>
    </source>
</evidence>
<proteinExistence type="inferred from homology"/>
<evidence type="ECO:0000256" key="5">
    <source>
        <dbReference type="ARBA" id="ARBA00022490"/>
    </source>
</evidence>
<evidence type="ECO:0000256" key="9">
    <source>
        <dbReference type="ARBA" id="ARBA00023136"/>
    </source>
</evidence>
<keyword evidence="6 12" id="KW-0931">ER-Golgi transport</keyword>
<dbReference type="InterPro" id="IPR039652">
    <property type="entry name" value="Coatomer_zeta"/>
</dbReference>
<keyword evidence="4 12" id="KW-0813">Transport</keyword>
<evidence type="ECO:0000256" key="6">
    <source>
        <dbReference type="ARBA" id="ARBA00022892"/>
    </source>
</evidence>
<dbReference type="GO" id="GO:0006886">
    <property type="term" value="P:intracellular protein transport"/>
    <property type="evidence" value="ECO:0007669"/>
    <property type="project" value="TreeGrafter"/>
</dbReference>
<comment type="caution">
    <text evidence="14">The sequence shown here is derived from an EMBL/GenBank/DDBJ whole genome shotgun (WGS) entry which is preliminary data.</text>
</comment>
<evidence type="ECO:0000256" key="2">
    <source>
        <dbReference type="ARBA" id="ARBA00006972"/>
    </source>
</evidence>
<comment type="function">
    <text evidence="11">The coatomer is a cytosolic protein complex that binds to dilysine motifs and reversibly associates with Golgi non-clathrin-coated vesicles, which further mediate biosynthetic protein transport from the ER, via the Golgi up to the trans Golgi network. Coatomer complex is required for budding from Golgi membranes, and is essential for the retrograde Golgi-to-ER transport of dilysine-tagged proteins. The zeta subunit may be involved in regulating the coat assembly and, hence, the rate of biosynthetic protein transport due to its association-dissociation properties with the coatomer complex.</text>
</comment>
<evidence type="ECO:0000313" key="14">
    <source>
        <dbReference type="EMBL" id="CAF9903052.1"/>
    </source>
</evidence>
<evidence type="ECO:0000313" key="15">
    <source>
        <dbReference type="Proteomes" id="UP000664169"/>
    </source>
</evidence>
<evidence type="ECO:0000256" key="7">
    <source>
        <dbReference type="ARBA" id="ARBA00022927"/>
    </source>
</evidence>
<dbReference type="GO" id="GO:0000139">
    <property type="term" value="C:Golgi membrane"/>
    <property type="evidence" value="ECO:0007669"/>
    <property type="project" value="UniProtKB-SubCell"/>
</dbReference>
<dbReference type="InterPro" id="IPR022775">
    <property type="entry name" value="AP_mu_sigma_su"/>
</dbReference>
<comment type="subunit">
    <text evidence="3 12">Oligomeric complex that consists of at least the alpha, beta, beta', gamma, delta, epsilon and zeta subunits.</text>
</comment>
<dbReference type="Pfam" id="PF01217">
    <property type="entry name" value="Clat_adaptor_s"/>
    <property type="match status" value="1"/>
</dbReference>
<sequence>MAPVNMSLFSVNAILILSTDDKSRLLTRYFSAAHPPANTGPGISNPSANPYPTVKEQKAFEKGLMEKTNKTTSDVILYDNRVVVFKMEGDVMLYVVGGPEENEVMLFSVVLALRDSLAILLKNSTDKRTIVENYDLVSLAIDEIVDDGIILETDPVIIASRVSKAPQQDAPTIRNIDLSEQGMLNIWEFGKSKLADRLRQGL</sequence>
<protein>
    <recommendedName>
        <fullName evidence="12">Coatomer subunit zeta</fullName>
    </recommendedName>
</protein>